<dbReference type="AlphaFoldDB" id="A0A0F6I7M5"/>
<accession>A0A0F6I7M5</accession>
<comment type="caution">
    <text evidence="1">The sequence shown here is derived from an EMBL/GenBank/DDBJ whole genome shotgun (WGS) entry which is preliminary data.</text>
</comment>
<reference evidence="1 2" key="1">
    <citation type="submission" date="2013-01" db="EMBL/GenBank/DDBJ databases">
        <authorList>
            <person name="Harkins D.M."/>
            <person name="Durkin A.S."/>
            <person name="Brinkac L.M."/>
            <person name="Haft D.H."/>
            <person name="Selengut J.D."/>
            <person name="Sanka R."/>
            <person name="DePew J."/>
            <person name="Purushe J."/>
            <person name="Peacock S.J."/>
            <person name="Thaipadungpanit J."/>
            <person name="Wuthiekanun V.W."/>
            <person name="Day N.P."/>
            <person name="Vinetz J.M."/>
            <person name="Sutton G.G."/>
            <person name="Nierman W.C."/>
            <person name="Fouts D.E."/>
        </authorList>
    </citation>
    <scope>NUCLEOTIDE SEQUENCE [LARGE SCALE GENOMIC DNA]</scope>
    <source>
        <strain evidence="1 2">FPW1039</strain>
    </source>
</reference>
<dbReference type="EMBL" id="AKWR02000250">
    <property type="protein sequence ID" value="EMJ34050.1"/>
    <property type="molecule type" value="Genomic_DNA"/>
</dbReference>
<dbReference type="Proteomes" id="UP000012164">
    <property type="component" value="Unassembled WGS sequence"/>
</dbReference>
<organism evidence="1 2">
    <name type="scientific">Leptospira interrogans str. FPW1039</name>
    <dbReference type="NCBI Taxonomy" id="1193040"/>
    <lineage>
        <taxon>Bacteria</taxon>
        <taxon>Pseudomonadati</taxon>
        <taxon>Spirochaetota</taxon>
        <taxon>Spirochaetia</taxon>
        <taxon>Leptospirales</taxon>
        <taxon>Leptospiraceae</taxon>
        <taxon>Leptospira</taxon>
    </lineage>
</organism>
<evidence type="ECO:0000313" key="2">
    <source>
        <dbReference type="Proteomes" id="UP000012164"/>
    </source>
</evidence>
<name>A0A0F6I7M5_LEPIR</name>
<proteinExistence type="predicted"/>
<evidence type="ECO:0000313" key="1">
    <source>
        <dbReference type="EMBL" id="EMJ34050.1"/>
    </source>
</evidence>
<protein>
    <submittedName>
        <fullName evidence="1">Uncharacterized protein</fullName>
    </submittedName>
</protein>
<gene>
    <name evidence="1" type="ORF">LEP1GSC079_0626</name>
</gene>
<sequence length="45" mass="5436">MEYTKKLKLFTTYFNCIIFCLSLAKTNKAEKNAKTERFREQNKEI</sequence>